<keyword evidence="4" id="KW-0479">Metal-binding</keyword>
<accession>A0A1H6FDN2</accession>
<dbReference type="SUPFAM" id="SSF88723">
    <property type="entry name" value="PIN domain-like"/>
    <property type="match status" value="1"/>
</dbReference>
<dbReference type="EMBL" id="FMSV02000533">
    <property type="protein sequence ID" value="SEH07511.1"/>
    <property type="molecule type" value="Genomic_DNA"/>
</dbReference>
<name>A0A1H6FDN2_9GAMM</name>
<feature type="domain" description="PIN" evidence="8">
    <location>
        <begin position="2"/>
        <end position="123"/>
    </location>
</feature>
<dbReference type="InterPro" id="IPR002716">
    <property type="entry name" value="PIN_dom"/>
</dbReference>
<dbReference type="GO" id="GO:0004519">
    <property type="term" value="F:endonuclease activity"/>
    <property type="evidence" value="ECO:0007669"/>
    <property type="project" value="UniProtKB-KW"/>
</dbReference>
<dbReference type="EC" id="3.1.-.-" evidence="9"/>
<dbReference type="Proteomes" id="UP000236724">
    <property type="component" value="Unassembled WGS sequence"/>
</dbReference>
<keyword evidence="5 9" id="KW-0378">Hydrolase</keyword>
<dbReference type="CDD" id="cd18735">
    <property type="entry name" value="PIN_HiVapC1-like"/>
    <property type="match status" value="1"/>
</dbReference>
<dbReference type="PANTHER" id="PTHR33653:SF1">
    <property type="entry name" value="RIBONUCLEASE VAPC2"/>
    <property type="match status" value="1"/>
</dbReference>
<dbReference type="Pfam" id="PF01850">
    <property type="entry name" value="PIN"/>
    <property type="match status" value="1"/>
</dbReference>
<keyword evidence="2" id="KW-1277">Toxin-antitoxin system</keyword>
<sequence length="131" mass="14829">MYMLDTNICIYIRKKSPPQVLEKLQNCRQGEVFMSVITFAELMYGALKSQAVATNLEKLQRLRQLIPVMDFDADAAKMYGKIRSELEKQGLPIGSNDFLIAAHALSCGMILVTNNEREFLRVNGLSVENWA</sequence>
<protein>
    <submittedName>
        <fullName evidence="9">tRNA(fMet)-specific endonuclease VapC</fullName>
        <ecNumber evidence="9">3.1.-.-</ecNumber>
    </submittedName>
</protein>
<dbReference type="OrthoDB" id="9796690at2"/>
<comment type="similarity">
    <text evidence="7">Belongs to the PINc/VapC protein family.</text>
</comment>
<evidence type="ECO:0000256" key="2">
    <source>
        <dbReference type="ARBA" id="ARBA00022649"/>
    </source>
</evidence>
<dbReference type="GO" id="GO:0016787">
    <property type="term" value="F:hydrolase activity"/>
    <property type="evidence" value="ECO:0007669"/>
    <property type="project" value="UniProtKB-KW"/>
</dbReference>
<reference evidence="9 10" key="1">
    <citation type="submission" date="2016-10" db="EMBL/GenBank/DDBJ databases">
        <authorList>
            <person name="de Groot N.N."/>
        </authorList>
    </citation>
    <scope>NUCLEOTIDE SEQUENCE [LARGE SCALE GENOMIC DNA]</scope>
    <source>
        <strain evidence="9">MBHS1</strain>
    </source>
</reference>
<keyword evidence="6" id="KW-0460">Magnesium</keyword>
<dbReference type="AlphaFoldDB" id="A0A1H6FDN2"/>
<gene>
    <name evidence="9" type="primary">vapC_8</name>
    <name evidence="9" type="ORF">MBHS_03387</name>
</gene>
<evidence type="ECO:0000256" key="6">
    <source>
        <dbReference type="ARBA" id="ARBA00022842"/>
    </source>
</evidence>
<dbReference type="GO" id="GO:0046872">
    <property type="term" value="F:metal ion binding"/>
    <property type="evidence" value="ECO:0007669"/>
    <property type="project" value="UniProtKB-KW"/>
</dbReference>
<comment type="cofactor">
    <cofactor evidence="1">
        <name>Mg(2+)</name>
        <dbReference type="ChEBI" id="CHEBI:18420"/>
    </cofactor>
</comment>
<keyword evidence="9" id="KW-0255">Endonuclease</keyword>
<evidence type="ECO:0000259" key="8">
    <source>
        <dbReference type="Pfam" id="PF01850"/>
    </source>
</evidence>
<evidence type="ECO:0000256" key="3">
    <source>
        <dbReference type="ARBA" id="ARBA00022722"/>
    </source>
</evidence>
<evidence type="ECO:0000256" key="5">
    <source>
        <dbReference type="ARBA" id="ARBA00022801"/>
    </source>
</evidence>
<dbReference type="InterPro" id="IPR050556">
    <property type="entry name" value="Type_II_TA_system_RNase"/>
</dbReference>
<organism evidence="9 10">
    <name type="scientific">Candidatus Venteria ishoeyi</name>
    <dbReference type="NCBI Taxonomy" id="1899563"/>
    <lineage>
        <taxon>Bacteria</taxon>
        <taxon>Pseudomonadati</taxon>
        <taxon>Pseudomonadota</taxon>
        <taxon>Gammaproteobacteria</taxon>
        <taxon>Thiotrichales</taxon>
        <taxon>Thiotrichaceae</taxon>
        <taxon>Venteria</taxon>
    </lineage>
</organism>
<evidence type="ECO:0000313" key="9">
    <source>
        <dbReference type="EMBL" id="SEH07511.1"/>
    </source>
</evidence>
<proteinExistence type="inferred from homology"/>
<dbReference type="PANTHER" id="PTHR33653">
    <property type="entry name" value="RIBONUCLEASE VAPC2"/>
    <property type="match status" value="1"/>
</dbReference>
<keyword evidence="10" id="KW-1185">Reference proteome</keyword>
<dbReference type="RefSeq" id="WP_103921156.1">
    <property type="nucleotide sequence ID" value="NZ_FMSV02000533.1"/>
</dbReference>
<evidence type="ECO:0000256" key="4">
    <source>
        <dbReference type="ARBA" id="ARBA00022723"/>
    </source>
</evidence>
<dbReference type="Gene3D" id="3.40.50.1010">
    <property type="entry name" value="5'-nuclease"/>
    <property type="match status" value="1"/>
</dbReference>
<evidence type="ECO:0000256" key="1">
    <source>
        <dbReference type="ARBA" id="ARBA00001946"/>
    </source>
</evidence>
<dbReference type="InterPro" id="IPR029060">
    <property type="entry name" value="PIN-like_dom_sf"/>
</dbReference>
<evidence type="ECO:0000256" key="7">
    <source>
        <dbReference type="ARBA" id="ARBA00038093"/>
    </source>
</evidence>
<evidence type="ECO:0000313" key="10">
    <source>
        <dbReference type="Proteomes" id="UP000236724"/>
    </source>
</evidence>
<keyword evidence="3" id="KW-0540">Nuclease</keyword>